<keyword evidence="1" id="KW-0472">Membrane</keyword>
<proteinExistence type="predicted"/>
<keyword evidence="1" id="KW-1133">Transmembrane helix</keyword>
<dbReference type="AlphaFoldDB" id="A0A9X2VGH5"/>
<sequence>MAAPPARRVLPRSLTFFISIISMIVLVNTPAPGIVISALFGQKVGESIGASLRGLTRDLFLLLLVSLYFELVRSHMQAKTLSTIEQDLSDLKIQVRDVLPERATSMAMESADPREMLKRAAQRLFKSTKEIESVVSQIASPKTPYDEVTVELRTLEANEKTVSVFMSIGLEAELTNVHLGVTKGAEYTTALSTSSFGFFDIISIPSDMDLKTIQKYLQARIKLYHKDDSGRFQELRFIPVPRAEQATLLSPPTGMTHDDFIVFRLPKGTVLTGTQKVRAEYKFDINYDEHFLYWYADRPMFLRQITVDANSVALVSGHKVRFQLFVADSESSIVDIHDSRLSMKLDKWLLDGHGVAAIW</sequence>
<dbReference type="Proteomes" id="UP001141259">
    <property type="component" value="Unassembled WGS sequence"/>
</dbReference>
<evidence type="ECO:0000256" key="1">
    <source>
        <dbReference type="SAM" id="Phobius"/>
    </source>
</evidence>
<keyword evidence="1" id="KW-0812">Transmembrane</keyword>
<comment type="caution">
    <text evidence="2">The sequence shown here is derived from an EMBL/GenBank/DDBJ whole genome shotgun (WGS) entry which is preliminary data.</text>
</comment>
<dbReference type="EMBL" id="JANYMP010000002">
    <property type="protein sequence ID" value="MCS7476014.1"/>
    <property type="molecule type" value="Genomic_DNA"/>
</dbReference>
<protein>
    <submittedName>
        <fullName evidence="2">Uncharacterized protein</fullName>
    </submittedName>
</protein>
<evidence type="ECO:0000313" key="3">
    <source>
        <dbReference type="Proteomes" id="UP001141259"/>
    </source>
</evidence>
<gene>
    <name evidence="2" type="ORF">NZH93_04035</name>
</gene>
<evidence type="ECO:0000313" key="2">
    <source>
        <dbReference type="EMBL" id="MCS7476014.1"/>
    </source>
</evidence>
<keyword evidence="3" id="KW-1185">Reference proteome</keyword>
<feature type="transmembrane region" description="Helical" evidence="1">
    <location>
        <begin position="14"/>
        <end position="39"/>
    </location>
</feature>
<accession>A0A9X2VGH5</accession>
<organism evidence="2 3">
    <name type="scientific">Umezawaea endophytica</name>
    <dbReference type="NCBI Taxonomy" id="1654476"/>
    <lineage>
        <taxon>Bacteria</taxon>
        <taxon>Bacillati</taxon>
        <taxon>Actinomycetota</taxon>
        <taxon>Actinomycetes</taxon>
        <taxon>Pseudonocardiales</taxon>
        <taxon>Pseudonocardiaceae</taxon>
        <taxon>Umezawaea</taxon>
    </lineage>
</organism>
<dbReference type="RefSeq" id="WP_259621535.1">
    <property type="nucleotide sequence ID" value="NZ_JANYMP010000002.1"/>
</dbReference>
<reference evidence="2" key="1">
    <citation type="submission" date="2022-08" db="EMBL/GenBank/DDBJ databases">
        <authorList>
            <person name="Tistechok S."/>
            <person name="Samborskyy M."/>
            <person name="Roman I."/>
        </authorList>
    </citation>
    <scope>NUCLEOTIDE SEQUENCE</scope>
    <source>
        <strain evidence="2">DSM 103496</strain>
    </source>
</reference>
<name>A0A9X2VGH5_9PSEU</name>